<dbReference type="PROSITE" id="PS50268">
    <property type="entry name" value="CADHERIN_2"/>
    <property type="match status" value="1"/>
</dbReference>
<dbReference type="PROSITE" id="PS51257">
    <property type="entry name" value="PROKAR_LIPOPROTEIN"/>
    <property type="match status" value="1"/>
</dbReference>
<keyword evidence="4" id="KW-1185">Reference proteome</keyword>
<dbReference type="Gene3D" id="2.60.40.60">
    <property type="entry name" value="Cadherins"/>
    <property type="match status" value="1"/>
</dbReference>
<dbReference type="InterPro" id="IPR015919">
    <property type="entry name" value="Cadherin-like_sf"/>
</dbReference>
<dbReference type="GO" id="GO:0005509">
    <property type="term" value="F:calcium ion binding"/>
    <property type="evidence" value="ECO:0007669"/>
    <property type="project" value="InterPro"/>
</dbReference>
<sequence>MRKQLAAAILLLASACGGGGGGGGGGDGAVQLPPNRSPIFTSGGFSVAENVAAAATLSASDADGDPLTFSIGGGADAALFTVSGTQLQFRAQPNFEAPGDANGDNVYEVTIAVSDGKASVSVPVSITVTNDREGVAVRRVASIGEAWTGGASLDNGSVLLLTAQAVQRFDLAAETRSQYAVWDPSDPARGRFLSVASARIAFNGQVLVTARLANGYAGLWVLTPATSGPFNSYWSQPLLGLQYDPQAEDIGVQVGICANGNNCLTFGSVGKPAGATSDRYGSLLELPFNADPYAGASVALFGTPILRASGLRLPMALTGRPEPGDSTNFLILDQGATRFDEINRYRLPETVDFGWPAREGTEVLGPGAGPFTDPELVIARGSGAKQSAGATAMANYNGSVSSLNARTLVAGRDGRIYAVNNAALANNAVDGAGAYEDRTLDFRPDVGSIDHVVAIISTATKTLILDRDGDLFVLN</sequence>
<evidence type="ECO:0000256" key="1">
    <source>
        <dbReference type="SAM" id="SignalP"/>
    </source>
</evidence>
<feature type="signal peptide" evidence="1">
    <location>
        <begin position="1"/>
        <end position="18"/>
    </location>
</feature>
<evidence type="ECO:0000259" key="2">
    <source>
        <dbReference type="PROSITE" id="PS50268"/>
    </source>
</evidence>
<dbReference type="GO" id="GO:0016020">
    <property type="term" value="C:membrane"/>
    <property type="evidence" value="ECO:0007669"/>
    <property type="project" value="InterPro"/>
</dbReference>
<dbReference type="Proteomes" id="UP000558192">
    <property type="component" value="Unassembled WGS sequence"/>
</dbReference>
<accession>A0A7X5Y5C5</accession>
<dbReference type="RefSeq" id="WP_168067824.1">
    <property type="nucleotide sequence ID" value="NZ_JAATJC010000001.1"/>
</dbReference>
<dbReference type="InterPro" id="IPR011042">
    <property type="entry name" value="6-blade_b-propeller_TolB-like"/>
</dbReference>
<proteinExistence type="predicted"/>
<keyword evidence="1" id="KW-0732">Signal</keyword>
<protein>
    <recommendedName>
        <fullName evidence="2">Cadherin domain-containing protein</fullName>
    </recommendedName>
</protein>
<dbReference type="Gene3D" id="2.120.10.30">
    <property type="entry name" value="TolB, C-terminal domain"/>
    <property type="match status" value="1"/>
</dbReference>
<evidence type="ECO:0000313" key="3">
    <source>
        <dbReference type="EMBL" id="NJC05085.1"/>
    </source>
</evidence>
<comment type="caution">
    <text evidence="3">The sequence shown here is derived from an EMBL/GenBank/DDBJ whole genome shotgun (WGS) entry which is preliminary data.</text>
</comment>
<evidence type="ECO:0000313" key="4">
    <source>
        <dbReference type="Proteomes" id="UP000558192"/>
    </source>
</evidence>
<gene>
    <name evidence="3" type="ORF">GGQ97_000878</name>
</gene>
<dbReference type="Pfam" id="PF17963">
    <property type="entry name" value="Big_9"/>
    <property type="match status" value="1"/>
</dbReference>
<dbReference type="SUPFAM" id="SSF49313">
    <property type="entry name" value="Cadherin-like"/>
    <property type="match status" value="1"/>
</dbReference>
<name>A0A7X5Y5C5_9SPHN</name>
<dbReference type="AlphaFoldDB" id="A0A7X5Y5C5"/>
<feature type="chain" id="PRO_5031507455" description="Cadherin domain-containing protein" evidence="1">
    <location>
        <begin position="19"/>
        <end position="475"/>
    </location>
</feature>
<dbReference type="GO" id="GO:0007156">
    <property type="term" value="P:homophilic cell adhesion via plasma membrane adhesion molecules"/>
    <property type="evidence" value="ECO:0007669"/>
    <property type="project" value="InterPro"/>
</dbReference>
<dbReference type="CDD" id="cd11304">
    <property type="entry name" value="Cadherin_repeat"/>
    <property type="match status" value="1"/>
</dbReference>
<dbReference type="InterPro" id="IPR002126">
    <property type="entry name" value="Cadherin-like_dom"/>
</dbReference>
<feature type="domain" description="Cadherin" evidence="2">
    <location>
        <begin position="45"/>
        <end position="136"/>
    </location>
</feature>
<reference evidence="3 4" key="1">
    <citation type="submission" date="2020-03" db="EMBL/GenBank/DDBJ databases">
        <title>Genomic Encyclopedia of Type Strains, Phase IV (KMG-IV): sequencing the most valuable type-strain genomes for metagenomic binning, comparative biology and taxonomic classification.</title>
        <authorList>
            <person name="Goeker M."/>
        </authorList>
    </citation>
    <scope>NUCLEOTIDE SEQUENCE [LARGE SCALE GENOMIC DNA]</scope>
    <source>
        <strain evidence="3 4">DSM 16846</strain>
    </source>
</reference>
<organism evidence="3 4">
    <name type="scientific">Sphingomonas kaistensis</name>
    <dbReference type="NCBI Taxonomy" id="298708"/>
    <lineage>
        <taxon>Bacteria</taxon>
        <taxon>Pseudomonadati</taxon>
        <taxon>Pseudomonadota</taxon>
        <taxon>Alphaproteobacteria</taxon>
        <taxon>Sphingomonadales</taxon>
        <taxon>Sphingomonadaceae</taxon>
        <taxon>Sphingomonas</taxon>
    </lineage>
</organism>
<dbReference type="EMBL" id="JAATJC010000001">
    <property type="protein sequence ID" value="NJC05085.1"/>
    <property type="molecule type" value="Genomic_DNA"/>
</dbReference>